<evidence type="ECO:0000313" key="3">
    <source>
        <dbReference type="EMBL" id="GGB21443.1"/>
    </source>
</evidence>
<dbReference type="PIRSF" id="PIRSF004633">
    <property type="entry name" value="UCP_PLP_oxd"/>
    <property type="match status" value="1"/>
</dbReference>
<dbReference type="Pfam" id="PF01243">
    <property type="entry name" value="PNPOx_N"/>
    <property type="match status" value="1"/>
</dbReference>
<evidence type="ECO:0000256" key="1">
    <source>
        <dbReference type="ARBA" id="ARBA00023002"/>
    </source>
</evidence>
<dbReference type="Gene3D" id="2.30.110.10">
    <property type="entry name" value="Electron Transport, Fmn-binding Protein, Chain A"/>
    <property type="match status" value="1"/>
</dbReference>
<proteinExistence type="predicted"/>
<feature type="domain" description="Pyridoxamine 5'-phosphate oxidase N-terminal" evidence="2">
    <location>
        <begin position="13"/>
        <end position="142"/>
    </location>
</feature>
<organism evidence="3 4">
    <name type="scientific">Agarivorans gilvus</name>
    <dbReference type="NCBI Taxonomy" id="680279"/>
    <lineage>
        <taxon>Bacteria</taxon>
        <taxon>Pseudomonadati</taxon>
        <taxon>Pseudomonadota</taxon>
        <taxon>Gammaproteobacteria</taxon>
        <taxon>Alteromonadales</taxon>
        <taxon>Alteromonadaceae</taxon>
        <taxon>Agarivorans</taxon>
    </lineage>
</organism>
<dbReference type="InterPro" id="IPR012349">
    <property type="entry name" value="Split_barrel_FMN-bd"/>
</dbReference>
<keyword evidence="4" id="KW-1185">Reference proteome</keyword>
<dbReference type="InterPro" id="IPR052019">
    <property type="entry name" value="F420H2_bilvrd_red/Heme_oxyg"/>
</dbReference>
<evidence type="ECO:0000259" key="2">
    <source>
        <dbReference type="Pfam" id="PF01243"/>
    </source>
</evidence>
<dbReference type="InterPro" id="IPR014419">
    <property type="entry name" value="HutZ"/>
</dbReference>
<dbReference type="RefSeq" id="WP_055734564.1">
    <property type="nucleotide sequence ID" value="NZ_BMDY01000041.1"/>
</dbReference>
<reference evidence="4" key="1">
    <citation type="journal article" date="2019" name="Int. J. Syst. Evol. Microbiol.">
        <title>The Global Catalogue of Microorganisms (GCM) 10K type strain sequencing project: providing services to taxonomists for standard genome sequencing and annotation.</title>
        <authorList>
            <consortium name="The Broad Institute Genomics Platform"/>
            <consortium name="The Broad Institute Genome Sequencing Center for Infectious Disease"/>
            <person name="Wu L."/>
            <person name="Ma J."/>
        </authorList>
    </citation>
    <scope>NUCLEOTIDE SEQUENCE [LARGE SCALE GENOMIC DNA]</scope>
    <source>
        <strain evidence="4">CGMCC 1.10131</strain>
    </source>
</reference>
<sequence>MIDKKERLASRLGPEIAEFVASQQSLLLASLGEDDFPHSSYAPFICHEGNFYILISDISKHANYLRKHEKAAIMLIADEVDTKQIYARKRLSYDVIAKQVDAEPRETVLDLLQQRHGEIVGNLRQLSDFQLFSLQPLKGRYVKGFGQAFDIKGLDDVDFVHLKEGHKKRA</sequence>
<dbReference type="PANTHER" id="PTHR35176:SF6">
    <property type="entry name" value="HEME OXYGENASE HI_0854-RELATED"/>
    <property type="match status" value="1"/>
</dbReference>
<dbReference type="SUPFAM" id="SSF50475">
    <property type="entry name" value="FMN-binding split barrel"/>
    <property type="match status" value="1"/>
</dbReference>
<accession>A0ABQ1I6I0</accession>
<comment type="caution">
    <text evidence="3">The sequence shown here is derived from an EMBL/GenBank/DDBJ whole genome shotgun (WGS) entry which is preliminary data.</text>
</comment>
<evidence type="ECO:0000313" key="4">
    <source>
        <dbReference type="Proteomes" id="UP000651977"/>
    </source>
</evidence>
<dbReference type="EMBL" id="BMDY01000041">
    <property type="protein sequence ID" value="GGB21443.1"/>
    <property type="molecule type" value="Genomic_DNA"/>
</dbReference>
<keyword evidence="1" id="KW-0560">Oxidoreductase</keyword>
<dbReference type="PANTHER" id="PTHR35176">
    <property type="entry name" value="HEME OXYGENASE HI_0854-RELATED"/>
    <property type="match status" value="1"/>
</dbReference>
<protein>
    <submittedName>
        <fullName evidence="3">Heme utilization protein HutZ</fullName>
    </submittedName>
</protein>
<dbReference type="InterPro" id="IPR011576">
    <property type="entry name" value="Pyridox_Oxase_N"/>
</dbReference>
<dbReference type="Proteomes" id="UP000651977">
    <property type="component" value="Unassembled WGS sequence"/>
</dbReference>
<name>A0ABQ1I6I0_9ALTE</name>
<gene>
    <name evidence="3" type="primary">hutZ</name>
    <name evidence="3" type="ORF">GCM10007414_38550</name>
</gene>